<keyword evidence="2" id="KW-1185">Reference proteome</keyword>
<protein>
    <submittedName>
        <fullName evidence="1">Uncharacterized protein</fullName>
    </submittedName>
</protein>
<reference evidence="1" key="1">
    <citation type="submission" date="2020-04" db="EMBL/GenBank/DDBJ databases">
        <authorList>
            <person name="Alioto T."/>
            <person name="Alioto T."/>
            <person name="Gomez Garrido J."/>
        </authorList>
    </citation>
    <scope>NUCLEOTIDE SEQUENCE</scope>
    <source>
        <strain evidence="1">A484AB</strain>
    </source>
</reference>
<proteinExistence type="predicted"/>
<comment type="caution">
    <text evidence="1">The sequence shown here is derived from an EMBL/GenBank/DDBJ whole genome shotgun (WGS) entry which is preliminary data.</text>
</comment>
<evidence type="ECO:0000313" key="1">
    <source>
        <dbReference type="EMBL" id="CAB4012976.1"/>
    </source>
</evidence>
<dbReference type="PANTHER" id="PTHR46704:SF9">
    <property type="entry name" value="BHLH DOMAIN-CONTAINING PROTEIN"/>
    <property type="match status" value="1"/>
</dbReference>
<dbReference type="EMBL" id="CACRXK020007701">
    <property type="protein sequence ID" value="CAB4012976.1"/>
    <property type="molecule type" value="Genomic_DNA"/>
</dbReference>
<name>A0A6S7I5I2_PARCT</name>
<organism evidence="1 2">
    <name type="scientific">Paramuricea clavata</name>
    <name type="common">Red gorgonian</name>
    <name type="synonym">Violescent sea-whip</name>
    <dbReference type="NCBI Taxonomy" id="317549"/>
    <lineage>
        <taxon>Eukaryota</taxon>
        <taxon>Metazoa</taxon>
        <taxon>Cnidaria</taxon>
        <taxon>Anthozoa</taxon>
        <taxon>Octocorallia</taxon>
        <taxon>Malacalcyonacea</taxon>
        <taxon>Plexauridae</taxon>
        <taxon>Paramuricea</taxon>
    </lineage>
</organism>
<dbReference type="OrthoDB" id="5969818at2759"/>
<dbReference type="Proteomes" id="UP001152795">
    <property type="component" value="Unassembled WGS sequence"/>
</dbReference>
<gene>
    <name evidence="1" type="ORF">PACLA_8A077148</name>
</gene>
<accession>A0A6S7I5I2</accession>
<sequence>MYVTSEDQCWKLTSSTCELVPELQCNHEEADTRIILHAQHASGKCVVHCDDTDVLIILLAHSQSLGECYIKKGKGSQSRIIDLSLIVDYLSNQLFDCISKENYLKALIGVHALTGCDTVSAFCGKGKWKAIQLLQKKKEYLHVMARLGETWDLSEEVFRATEAFVCNLYGHQVDSVDLLRYKLYCVKGGKVEPEALPPCQSSLRLHVERSNYQAAIWRCALSPCPDIPSPHEHGWNVDNDVINFVWLGSKPAPEEVLELLSCSCKRACSLQSCCCLKSGLKCTDMCSLQCDNMAVIDENITPDESDDEDGD</sequence>
<dbReference type="PANTHER" id="PTHR46704">
    <property type="entry name" value="CXC DOMAIN-CONTAINING PROTEIN-RELATED"/>
    <property type="match status" value="1"/>
</dbReference>
<evidence type="ECO:0000313" key="2">
    <source>
        <dbReference type="Proteomes" id="UP001152795"/>
    </source>
</evidence>
<dbReference type="AlphaFoldDB" id="A0A6S7I5I2"/>